<dbReference type="InterPro" id="IPR016990">
    <property type="entry name" value="UCP032162_TM"/>
</dbReference>
<dbReference type="Pfam" id="PF10003">
    <property type="entry name" value="DUF2244"/>
    <property type="match status" value="1"/>
</dbReference>
<keyword evidence="3" id="KW-1185">Reference proteome</keyword>
<sequence length="171" mass="18697">MNVDNDPNSEPTLFSAVMTPNRSLGQSGFVIVMLLVAGVSFIAGLVFLMAGAWPVTGIFGLDVALIYWAFRANYRAGRAYERIIVTPTELIFRKVSAKGAMTEWRCNPLWVRVERVVDEDFGVQKLHLVSRGESVPIASFLGPDEKESFGNALQAALAAARRGPDRNPALV</sequence>
<evidence type="ECO:0000313" key="3">
    <source>
        <dbReference type="Proteomes" id="UP000194137"/>
    </source>
</evidence>
<keyword evidence="1" id="KW-0472">Membrane</keyword>
<feature type="transmembrane region" description="Helical" evidence="1">
    <location>
        <begin position="28"/>
        <end position="47"/>
    </location>
</feature>
<dbReference type="PIRSF" id="PIRSF032162">
    <property type="entry name" value="UCP032162_imp"/>
    <property type="match status" value="1"/>
</dbReference>
<evidence type="ECO:0000313" key="2">
    <source>
        <dbReference type="EMBL" id="ARP99198.1"/>
    </source>
</evidence>
<feature type="transmembrane region" description="Helical" evidence="1">
    <location>
        <begin position="53"/>
        <end position="70"/>
    </location>
</feature>
<name>A0A1W6ZP67_9HYPH</name>
<proteinExistence type="predicted"/>
<keyword evidence="1" id="KW-1133">Transmembrane helix</keyword>
<evidence type="ECO:0008006" key="4">
    <source>
        <dbReference type="Google" id="ProtNLM"/>
    </source>
</evidence>
<dbReference type="OrthoDB" id="9808190at2"/>
<organism evidence="2 3">
    <name type="scientific">Pseudorhodoplanes sinuspersici</name>
    <dbReference type="NCBI Taxonomy" id="1235591"/>
    <lineage>
        <taxon>Bacteria</taxon>
        <taxon>Pseudomonadati</taxon>
        <taxon>Pseudomonadota</taxon>
        <taxon>Alphaproteobacteria</taxon>
        <taxon>Hyphomicrobiales</taxon>
        <taxon>Pseudorhodoplanes</taxon>
    </lineage>
</organism>
<dbReference type="InterPro" id="IPR019253">
    <property type="entry name" value="DUF2244_TM"/>
</dbReference>
<dbReference type="RefSeq" id="WP_086087604.1">
    <property type="nucleotide sequence ID" value="NZ_CP021112.1"/>
</dbReference>
<keyword evidence="1" id="KW-0812">Transmembrane</keyword>
<dbReference type="Proteomes" id="UP000194137">
    <property type="component" value="Chromosome"/>
</dbReference>
<dbReference type="EMBL" id="CP021112">
    <property type="protein sequence ID" value="ARP99198.1"/>
    <property type="molecule type" value="Genomic_DNA"/>
</dbReference>
<reference evidence="2 3" key="1">
    <citation type="submission" date="2017-05" db="EMBL/GenBank/DDBJ databases">
        <title>Full genome sequence of Pseudorhodoplanes sinuspersici.</title>
        <authorList>
            <person name="Dastgheib S.M.M."/>
            <person name="Shavandi M."/>
            <person name="Tirandaz H."/>
        </authorList>
    </citation>
    <scope>NUCLEOTIDE SEQUENCE [LARGE SCALE GENOMIC DNA]</scope>
    <source>
        <strain evidence="2 3">RIPI110</strain>
    </source>
</reference>
<protein>
    <recommendedName>
        <fullName evidence="4">DUF2244 domain-containing protein</fullName>
    </recommendedName>
</protein>
<dbReference type="STRING" id="1235591.CAK95_08945"/>
<accession>A0A1W6ZP67</accession>
<gene>
    <name evidence="2" type="ORF">CAK95_08945</name>
</gene>
<dbReference type="AlphaFoldDB" id="A0A1W6ZP67"/>
<evidence type="ECO:0000256" key="1">
    <source>
        <dbReference type="SAM" id="Phobius"/>
    </source>
</evidence>
<dbReference type="KEGG" id="psin:CAK95_08945"/>